<dbReference type="EMBL" id="LAVV01015602">
    <property type="protein sequence ID" value="KNZ43756.1"/>
    <property type="molecule type" value="Genomic_DNA"/>
</dbReference>
<keyword evidence="1" id="KW-0472">Membrane</keyword>
<dbReference type="OrthoDB" id="3344688at2759"/>
<feature type="transmembrane region" description="Helical" evidence="1">
    <location>
        <begin position="139"/>
        <end position="163"/>
    </location>
</feature>
<dbReference type="Proteomes" id="UP000037035">
    <property type="component" value="Unassembled WGS sequence"/>
</dbReference>
<keyword evidence="1" id="KW-1133">Transmembrane helix</keyword>
<keyword evidence="3" id="KW-1185">Reference proteome</keyword>
<evidence type="ECO:0000256" key="1">
    <source>
        <dbReference type="SAM" id="Phobius"/>
    </source>
</evidence>
<protein>
    <submittedName>
        <fullName evidence="2">Uncharacterized protein</fullName>
    </submittedName>
</protein>
<dbReference type="VEuPathDB" id="FungiDB:VP01_989g2"/>
<keyword evidence="1" id="KW-0812">Transmembrane</keyword>
<evidence type="ECO:0000313" key="3">
    <source>
        <dbReference type="Proteomes" id="UP000037035"/>
    </source>
</evidence>
<dbReference type="AlphaFoldDB" id="A0A0L6U5F7"/>
<reference evidence="2 3" key="1">
    <citation type="submission" date="2015-08" db="EMBL/GenBank/DDBJ databases">
        <title>Next Generation Sequencing and Analysis of the Genome of Puccinia sorghi L Schw, the Causal Agent of Maize Common Rust.</title>
        <authorList>
            <person name="Rochi L."/>
            <person name="Burguener G."/>
            <person name="Darino M."/>
            <person name="Turjanski A."/>
            <person name="Kreff E."/>
            <person name="Dieguez M.J."/>
            <person name="Sacco F."/>
        </authorList>
    </citation>
    <scope>NUCLEOTIDE SEQUENCE [LARGE SCALE GENOMIC DNA]</scope>
    <source>
        <strain evidence="2 3">RO10H11247</strain>
    </source>
</reference>
<gene>
    <name evidence="2" type="ORF">VP01_989g2</name>
</gene>
<name>A0A0L6U5F7_9BASI</name>
<sequence>MCDRLLLGYNCIKYQSFTASAVSIFLYFNQHPGLKHWKEVLHLRVDNLPKWLQFYMEATWAEDQENRVYLKTKNIIMSLKESKMNVLLDASRSNFSYKGVEGKVFKLNLQFFLFLSFLRLSILTSKLLAQITSIHHLYYYYYFCGMLFSLGLIFCYLSLYSCIDISFLLSLF</sequence>
<proteinExistence type="predicted"/>
<organism evidence="2 3">
    <name type="scientific">Puccinia sorghi</name>
    <dbReference type="NCBI Taxonomy" id="27349"/>
    <lineage>
        <taxon>Eukaryota</taxon>
        <taxon>Fungi</taxon>
        <taxon>Dikarya</taxon>
        <taxon>Basidiomycota</taxon>
        <taxon>Pucciniomycotina</taxon>
        <taxon>Pucciniomycetes</taxon>
        <taxon>Pucciniales</taxon>
        <taxon>Pucciniaceae</taxon>
        <taxon>Puccinia</taxon>
    </lineage>
</organism>
<feature type="transmembrane region" description="Helical" evidence="1">
    <location>
        <begin position="111"/>
        <end position="133"/>
    </location>
</feature>
<comment type="caution">
    <text evidence="2">The sequence shown here is derived from an EMBL/GenBank/DDBJ whole genome shotgun (WGS) entry which is preliminary data.</text>
</comment>
<evidence type="ECO:0000313" key="2">
    <source>
        <dbReference type="EMBL" id="KNZ43756.1"/>
    </source>
</evidence>
<accession>A0A0L6U5F7</accession>